<evidence type="ECO:0000313" key="2">
    <source>
        <dbReference type="EMBL" id="PWR75047.1"/>
    </source>
</evidence>
<comment type="caution">
    <text evidence="2">The sequence shown here is derived from an EMBL/GenBank/DDBJ whole genome shotgun (WGS) entry which is preliminary data.</text>
</comment>
<keyword evidence="3" id="KW-1185">Reference proteome</keyword>
<reference evidence="2 3" key="1">
    <citation type="submission" date="2018-05" db="EMBL/GenBank/DDBJ databases">
        <title>Draft genome of Methanospirillum stamsii Pt1.</title>
        <authorList>
            <person name="Dueholm M.S."/>
            <person name="Nielsen P.H."/>
            <person name="Bakmann L.F."/>
            <person name="Otzen D.E."/>
        </authorList>
    </citation>
    <scope>NUCLEOTIDE SEQUENCE [LARGE SCALE GENOMIC DNA]</scope>
    <source>
        <strain evidence="2 3">Pt1</strain>
    </source>
</reference>
<gene>
    <name evidence="2" type="ORF">DLD82_07470</name>
</gene>
<dbReference type="GeneID" id="97611064"/>
<protein>
    <submittedName>
        <fullName evidence="2">Uncharacterized protein</fullName>
    </submittedName>
</protein>
<dbReference type="AlphaFoldDB" id="A0A2V2NF81"/>
<proteinExistence type="predicted"/>
<dbReference type="Proteomes" id="UP000245934">
    <property type="component" value="Unassembled WGS sequence"/>
</dbReference>
<sequence>MNVSGILPPAAATTHQSKGDSAHLGRVTIRVSTRKNSYRWMAGLTRNRVLSAGISRPITRNERRGRPNLLRSERSVTIGVDDAVQPALDHSRHY</sequence>
<organism evidence="2 3">
    <name type="scientific">Methanospirillum stamsii</name>
    <dbReference type="NCBI Taxonomy" id="1277351"/>
    <lineage>
        <taxon>Archaea</taxon>
        <taxon>Methanobacteriati</taxon>
        <taxon>Methanobacteriota</taxon>
        <taxon>Stenosarchaea group</taxon>
        <taxon>Methanomicrobia</taxon>
        <taxon>Methanomicrobiales</taxon>
        <taxon>Methanospirillaceae</taxon>
        <taxon>Methanospirillum</taxon>
    </lineage>
</organism>
<feature type="region of interest" description="Disordered" evidence="1">
    <location>
        <begin position="1"/>
        <end position="25"/>
    </location>
</feature>
<dbReference type="RefSeq" id="WP_109940478.1">
    <property type="nucleotide sequence ID" value="NZ_CP176366.1"/>
</dbReference>
<dbReference type="EMBL" id="QGMZ01000014">
    <property type="protein sequence ID" value="PWR75047.1"/>
    <property type="molecule type" value="Genomic_DNA"/>
</dbReference>
<evidence type="ECO:0000313" key="3">
    <source>
        <dbReference type="Proteomes" id="UP000245934"/>
    </source>
</evidence>
<name>A0A2V2NF81_9EURY</name>
<accession>A0A2V2NF81</accession>
<evidence type="ECO:0000256" key="1">
    <source>
        <dbReference type="SAM" id="MobiDB-lite"/>
    </source>
</evidence>